<dbReference type="AlphaFoldDB" id="A0A423WJN5"/>
<organism evidence="6 7">
    <name type="scientific">Cytospora leucostoma</name>
    <dbReference type="NCBI Taxonomy" id="1230097"/>
    <lineage>
        <taxon>Eukaryota</taxon>
        <taxon>Fungi</taxon>
        <taxon>Dikarya</taxon>
        <taxon>Ascomycota</taxon>
        <taxon>Pezizomycotina</taxon>
        <taxon>Sordariomycetes</taxon>
        <taxon>Sordariomycetidae</taxon>
        <taxon>Diaporthales</taxon>
        <taxon>Cytosporaceae</taxon>
        <taxon>Cytospora</taxon>
    </lineage>
</organism>
<evidence type="ECO:0000256" key="4">
    <source>
        <dbReference type="SAM" id="MobiDB-lite"/>
    </source>
</evidence>
<evidence type="ECO:0000259" key="5">
    <source>
        <dbReference type="Pfam" id="PF06094"/>
    </source>
</evidence>
<dbReference type="InterPro" id="IPR036568">
    <property type="entry name" value="GGCT-like_sf"/>
</dbReference>
<evidence type="ECO:0000256" key="3">
    <source>
        <dbReference type="ARBA" id="ARBA00030602"/>
    </source>
</evidence>
<dbReference type="Pfam" id="PF06094">
    <property type="entry name" value="GGACT"/>
    <property type="match status" value="1"/>
</dbReference>
<dbReference type="GO" id="GO:0016740">
    <property type="term" value="F:transferase activity"/>
    <property type="evidence" value="ECO:0007669"/>
    <property type="project" value="UniProtKB-KW"/>
</dbReference>
<gene>
    <name evidence="6" type="ORF">VPNG_07213</name>
</gene>
<evidence type="ECO:0000256" key="1">
    <source>
        <dbReference type="ARBA" id="ARBA00008861"/>
    </source>
</evidence>
<dbReference type="CDD" id="cd06661">
    <property type="entry name" value="GGCT_like"/>
    <property type="match status" value="1"/>
</dbReference>
<dbReference type="InParanoid" id="A0A423WJN5"/>
<dbReference type="EMBL" id="LKEB01000049">
    <property type="protein sequence ID" value="ROW03603.1"/>
    <property type="molecule type" value="Genomic_DNA"/>
</dbReference>
<dbReference type="InterPro" id="IPR045038">
    <property type="entry name" value="AIG2-like"/>
</dbReference>
<keyword evidence="7" id="KW-1185">Reference proteome</keyword>
<evidence type="ECO:0000256" key="2">
    <source>
        <dbReference type="ARBA" id="ARBA00022679"/>
    </source>
</evidence>
<dbReference type="Gene3D" id="3.10.490.10">
    <property type="entry name" value="Gamma-glutamyl cyclotransferase-like"/>
    <property type="match status" value="1"/>
</dbReference>
<name>A0A423WJN5_9PEZI</name>
<keyword evidence="2" id="KW-0808">Transferase</keyword>
<feature type="compositionally biased region" description="Basic and acidic residues" evidence="4">
    <location>
        <begin position="38"/>
        <end position="48"/>
    </location>
</feature>
<dbReference type="Proteomes" id="UP000285146">
    <property type="component" value="Unassembled WGS sequence"/>
</dbReference>
<evidence type="ECO:0000313" key="7">
    <source>
        <dbReference type="Proteomes" id="UP000285146"/>
    </source>
</evidence>
<sequence>MEGSGKSAPERNDNPGFQFPEKEPITEGGPSSAPTPSPEDRSTQRLRDLLAAAQLEDEEWMEAERRRAMALEEDNDRQREAKELYFFYGSLMDPSHLQQVLGSPVRPELRPAVLHGWQMKMWGSFPALTDDEPGEPIQGVVFEVEGSEAKDRLTNFETVMYREQMCEVTLEGGEETVAAKTFVWAAGPSALKPGKFDLKDWQQKRLESR</sequence>
<dbReference type="SUPFAM" id="SSF110857">
    <property type="entry name" value="Gamma-glutamyl cyclotransferase-like"/>
    <property type="match status" value="1"/>
</dbReference>
<protein>
    <recommendedName>
        <fullName evidence="3">Putative gamma-glutamylcyclotransferase</fullName>
    </recommendedName>
</protein>
<evidence type="ECO:0000313" key="6">
    <source>
        <dbReference type="EMBL" id="ROW03603.1"/>
    </source>
</evidence>
<feature type="region of interest" description="Disordered" evidence="4">
    <location>
        <begin position="1"/>
        <end position="55"/>
    </location>
</feature>
<dbReference type="PANTHER" id="PTHR31544:SF4">
    <property type="entry name" value="GAMMA-GLUTAMYLCYCLOTRANSFERASE-RELATED"/>
    <property type="match status" value="1"/>
</dbReference>
<dbReference type="PANTHER" id="PTHR31544">
    <property type="entry name" value="AIG2-LIKE PROTEIN D"/>
    <property type="match status" value="1"/>
</dbReference>
<dbReference type="OrthoDB" id="3262926at2759"/>
<accession>A0A423WJN5</accession>
<feature type="domain" description="Gamma-glutamylcyclotransferase AIG2-like" evidence="5">
    <location>
        <begin position="85"/>
        <end position="202"/>
    </location>
</feature>
<dbReference type="InterPro" id="IPR013024">
    <property type="entry name" value="GGCT-like"/>
</dbReference>
<proteinExistence type="inferred from homology"/>
<dbReference type="InterPro" id="IPR009288">
    <property type="entry name" value="AIG2-like_dom"/>
</dbReference>
<comment type="caution">
    <text evidence="6">The sequence shown here is derived from an EMBL/GenBank/DDBJ whole genome shotgun (WGS) entry which is preliminary data.</text>
</comment>
<comment type="similarity">
    <text evidence="1">Belongs to the gamma-glutamylcyclotransferase family.</text>
</comment>
<reference evidence="6 7" key="1">
    <citation type="submission" date="2015-09" db="EMBL/GenBank/DDBJ databases">
        <title>Host preference determinants of Valsa canker pathogens revealed by comparative genomics.</title>
        <authorList>
            <person name="Yin Z."/>
            <person name="Huang L."/>
        </authorList>
    </citation>
    <scope>NUCLEOTIDE SEQUENCE [LARGE SCALE GENOMIC DNA]</scope>
    <source>
        <strain evidence="6 7">SXYLt</strain>
    </source>
</reference>